<dbReference type="InterPro" id="IPR050490">
    <property type="entry name" value="Bact_solute-bd_prot1"/>
</dbReference>
<dbReference type="GO" id="GO:0042597">
    <property type="term" value="C:periplasmic space"/>
    <property type="evidence" value="ECO:0007669"/>
    <property type="project" value="UniProtKB-SubCell"/>
</dbReference>
<dbReference type="PROSITE" id="PS51257">
    <property type="entry name" value="PROKAR_LIPOPROTEIN"/>
    <property type="match status" value="1"/>
</dbReference>
<dbReference type="PANTHER" id="PTHR43649">
    <property type="entry name" value="ARABINOSE-BINDING PROTEIN-RELATED"/>
    <property type="match status" value="1"/>
</dbReference>
<organism evidence="7 8">
    <name type="scientific">Cloacimonas acidaminovorans (strain Evry)</name>
    <dbReference type="NCBI Taxonomy" id="459349"/>
    <lineage>
        <taxon>Bacteria</taxon>
        <taxon>Pseudomonadati</taxon>
        <taxon>Candidatus Cloacimonadota</taxon>
        <taxon>Candidatus Cloacimonadia</taxon>
        <taxon>Candidatus Cloacimonadales</taxon>
        <taxon>Candidatus Cloacimonadaceae</taxon>
        <taxon>Candidatus Cloacimonas</taxon>
    </lineage>
</organism>
<dbReference type="SUPFAM" id="SSF53850">
    <property type="entry name" value="Periplasmic binding protein-like II"/>
    <property type="match status" value="1"/>
</dbReference>
<sequence length="429" mass="49455">MRKFFIMIIMLFVLLAGCKSTLQSNKVKVAFWHGLSGPLGDTLNEMIREFNRTHKDIEVIANPISSYTALSQKLMASIQAKKQPDIAQVFESWTSKYIEAGVLCNFEDLMKADSTWTMQSLEDIYPVFLKSNTFNDTIYSFPFNKSVRAYFYNKDAFYRAGLDPNHFPATWDEFRSYCRKLTTDKNNDGKPETYGTNFNVNEWQFINLLYQAGGTILDEEGKPQLNSPQAIEALTFTTDLLNKDKTVYLVREFEGQNDFLAGIAAMYEGSSVSITHMRQQPINFNIGYAPLPVYRTNKSAVSGTNIVIFKSGDKKREQAAWEFIKWFTDTEQTARWSAETCYMPVRKSAMQSPVLQNFLKEYPQFQGIYDQLETAIFEPQISAWFKARMELKNYLEKAMRGISTPQEALDEMNAKFQAIIREEKYLKSL</sequence>
<dbReference type="RefSeq" id="WP_015424622.1">
    <property type="nucleotide sequence ID" value="NC_020449.1"/>
</dbReference>
<dbReference type="EMBL" id="CU466930">
    <property type="protein sequence ID" value="CAO80764.1"/>
    <property type="molecule type" value="Genomic_DNA"/>
</dbReference>
<keyword evidence="8" id="KW-1185">Reference proteome</keyword>
<evidence type="ECO:0000256" key="3">
    <source>
        <dbReference type="ARBA" id="ARBA00011557"/>
    </source>
</evidence>
<evidence type="ECO:0000256" key="5">
    <source>
        <dbReference type="ARBA" id="ARBA00022448"/>
    </source>
</evidence>
<dbReference type="STRING" id="459349.CLOAM0889"/>
<comment type="similarity">
    <text evidence="2">Belongs to the bacterial solute-binding protein 1 family.</text>
</comment>
<dbReference type="Proteomes" id="UP000002019">
    <property type="component" value="Chromosome"/>
</dbReference>
<dbReference type="Pfam" id="PF01547">
    <property type="entry name" value="SBP_bac_1"/>
    <property type="match status" value="1"/>
</dbReference>
<gene>
    <name evidence="7" type="ordered locus">CLOAM0889</name>
</gene>
<evidence type="ECO:0000256" key="6">
    <source>
        <dbReference type="ARBA" id="ARBA00022729"/>
    </source>
</evidence>
<dbReference type="InterPro" id="IPR006059">
    <property type="entry name" value="SBP"/>
</dbReference>
<dbReference type="CDD" id="cd14748">
    <property type="entry name" value="PBP2_UgpB"/>
    <property type="match status" value="1"/>
</dbReference>
<comment type="subcellular location">
    <subcellularLocation>
        <location evidence="1">Periplasm</location>
    </subcellularLocation>
</comment>
<dbReference type="Gene3D" id="3.40.190.10">
    <property type="entry name" value="Periplasmic binding protein-like II"/>
    <property type="match status" value="2"/>
</dbReference>
<keyword evidence="6" id="KW-0732">Signal</keyword>
<evidence type="ECO:0000256" key="1">
    <source>
        <dbReference type="ARBA" id="ARBA00004418"/>
    </source>
</evidence>
<dbReference type="eggNOG" id="COG1653">
    <property type="taxonomic scope" value="Bacteria"/>
</dbReference>
<dbReference type="HOGENOM" id="CLU_031285_3_1_0"/>
<dbReference type="PANTHER" id="PTHR43649:SF31">
    <property type="entry name" value="SN-GLYCEROL-3-PHOSPHATE-BINDING PERIPLASMIC PROTEIN UGPB"/>
    <property type="match status" value="1"/>
</dbReference>
<protein>
    <recommendedName>
        <fullName evidence="4">sn-glycerol-3-phosphate-binding periplasmic protein UgpB</fullName>
    </recommendedName>
</protein>
<proteinExistence type="inferred from homology"/>
<dbReference type="KEGG" id="caci:CLOAM0889"/>
<accession>B0VHE9</accession>
<name>B0VHE9_CLOAI</name>
<evidence type="ECO:0000256" key="4">
    <source>
        <dbReference type="ARBA" id="ARBA00017470"/>
    </source>
</evidence>
<dbReference type="OrthoDB" id="383712at2"/>
<reference evidence="7 8" key="1">
    <citation type="journal article" date="2008" name="J. Bacteriol.">
        <title>'Candidatus Cloacamonas acidaminovorans': genome sequence reconstruction provides a first glimpse of a new bacterial division.</title>
        <authorList>
            <person name="Pelletier E."/>
            <person name="Kreimeyer A."/>
            <person name="Bocs S."/>
            <person name="Rouy Z."/>
            <person name="Gyapay G."/>
            <person name="Chouari R."/>
            <person name="Riviere D."/>
            <person name="Ganesan A."/>
            <person name="Daegelen P."/>
            <person name="Sghir A."/>
            <person name="Cohen G.N."/>
            <person name="Medigue C."/>
            <person name="Weissenbach J."/>
            <person name="Le Paslier D."/>
        </authorList>
    </citation>
    <scope>NUCLEOTIDE SEQUENCE [LARGE SCALE GENOMIC DNA]</scope>
    <source>
        <strain evidence="8">Evry</strain>
    </source>
</reference>
<keyword evidence="5" id="KW-0813">Transport</keyword>
<dbReference type="AlphaFoldDB" id="B0VHE9"/>
<evidence type="ECO:0000313" key="8">
    <source>
        <dbReference type="Proteomes" id="UP000002019"/>
    </source>
</evidence>
<evidence type="ECO:0000256" key="2">
    <source>
        <dbReference type="ARBA" id="ARBA00008520"/>
    </source>
</evidence>
<evidence type="ECO:0000313" key="7">
    <source>
        <dbReference type="EMBL" id="CAO80764.1"/>
    </source>
</evidence>
<comment type="subunit">
    <text evidence="3">The complex is composed of two ATP-binding proteins (UgpC), two transmembrane proteins (UgpA and UgpE) and a solute-binding protein (UgpB).</text>
</comment>